<accession>A0A2S7UVT8</accession>
<evidence type="ECO:0008006" key="4">
    <source>
        <dbReference type="Google" id="ProtNLM"/>
    </source>
</evidence>
<dbReference type="RefSeq" id="WP_105052618.1">
    <property type="nucleotide sequence ID" value="NZ_BMYG01000007.1"/>
</dbReference>
<dbReference type="Gene3D" id="3.30.310.170">
    <property type="entry name" value="Outer membrane protein assembly factor BamC"/>
    <property type="match status" value="1"/>
</dbReference>
<dbReference type="OrthoDB" id="5598420at2"/>
<evidence type="ECO:0000313" key="3">
    <source>
        <dbReference type="Proteomes" id="UP000239007"/>
    </source>
</evidence>
<name>A0A2S7UVT8_9GAMM</name>
<dbReference type="Proteomes" id="UP000239007">
    <property type="component" value="Unassembled WGS sequence"/>
</dbReference>
<dbReference type="EMBL" id="MSCH01000003">
    <property type="protein sequence ID" value="PQJ54106.1"/>
    <property type="molecule type" value="Genomic_DNA"/>
</dbReference>
<organism evidence="2 3">
    <name type="scientific">Psychrosphaera saromensis</name>
    <dbReference type="NCBI Taxonomy" id="716813"/>
    <lineage>
        <taxon>Bacteria</taxon>
        <taxon>Pseudomonadati</taxon>
        <taxon>Pseudomonadota</taxon>
        <taxon>Gammaproteobacteria</taxon>
        <taxon>Alteromonadales</taxon>
        <taxon>Pseudoalteromonadaceae</taxon>
        <taxon>Psychrosphaera</taxon>
    </lineage>
</organism>
<protein>
    <recommendedName>
        <fullName evidence="4">Outer membrane protein assembly factor BamC</fullName>
    </recommendedName>
</protein>
<dbReference type="InterPro" id="IPR010653">
    <property type="entry name" value="NlpB/DapX"/>
</dbReference>
<keyword evidence="3" id="KW-1185">Reference proteome</keyword>
<sequence length="351" mass="39792">MNFIKLAAVSVVLSVTTACSSSFDDQKDNAENRKSGLVIPAGFSDPKKSREYDLPKVKASADVEGEVTSPTTVLVIFEGSWIDLEDKHPAKIKVEKPELVEDFPTFIDQGIQSYAEQNNLTLTKNSTGYRIEHLIQEDDGYWFFEDLVDVESFAYNLVVNMKPHGRSGEIYIDMLNYEKLSSDLAPNHVASYRKEALAVQSLNDVMLELDYIYRVKLLKERASLDITLSLVKNVSGNYVISTQQDMKYVWSQIDSIIEDMGFDIDDSDEDLHIFDVTYSKSNDSFWNRLFNSDHSGKLDIEPGKYEVVLSSSTTGIHISFRSKKGSFLDQASMEKLFEIMMQIVKEDEAEL</sequence>
<gene>
    <name evidence="2" type="ORF">BTO11_10885</name>
</gene>
<proteinExistence type="predicted"/>
<feature type="chain" id="PRO_5015727406" description="Outer membrane protein assembly factor BamC" evidence="1">
    <location>
        <begin position="21"/>
        <end position="351"/>
    </location>
</feature>
<dbReference type="Pfam" id="PF06804">
    <property type="entry name" value="Lipoprotein_18"/>
    <property type="match status" value="1"/>
</dbReference>
<reference evidence="2 3" key="1">
    <citation type="submission" date="2016-12" db="EMBL/GenBank/DDBJ databases">
        <title>Diversity of luminous bacteria.</title>
        <authorList>
            <person name="Yoshizawa S."/>
            <person name="Kogure K."/>
        </authorList>
    </citation>
    <scope>NUCLEOTIDE SEQUENCE [LARGE SCALE GENOMIC DNA]</scope>
    <source>
        <strain evidence="2 3">SA4-48</strain>
    </source>
</reference>
<comment type="caution">
    <text evidence="2">The sequence shown here is derived from an EMBL/GenBank/DDBJ whole genome shotgun (WGS) entry which is preliminary data.</text>
</comment>
<keyword evidence="1" id="KW-0732">Signal</keyword>
<dbReference type="PROSITE" id="PS51257">
    <property type="entry name" value="PROKAR_LIPOPROTEIN"/>
    <property type="match status" value="1"/>
</dbReference>
<evidence type="ECO:0000256" key="1">
    <source>
        <dbReference type="SAM" id="SignalP"/>
    </source>
</evidence>
<dbReference type="AlphaFoldDB" id="A0A2S7UVT8"/>
<dbReference type="InterPro" id="IPR042268">
    <property type="entry name" value="BamC_C"/>
</dbReference>
<feature type="signal peptide" evidence="1">
    <location>
        <begin position="1"/>
        <end position="20"/>
    </location>
</feature>
<evidence type="ECO:0000313" key="2">
    <source>
        <dbReference type="EMBL" id="PQJ54106.1"/>
    </source>
</evidence>